<sequence length="142" mass="15841">MCQSLIEHGSGVNRHTNRKLSTSLSRAKFTRNSPRRQNNVNCGRPIPRKKQEDVAIPMLQVCKCGTKPALLTLLLLLTMLRISFADIVDVWFKGLVTFWWSTARSSQQFGIAASRSNTPITLSSSEVSSVDCSTCRTLRGTR</sequence>
<dbReference type="Gramene" id="Pp3c17_4000V3.1">
    <property type="protein sequence ID" value="Pp3c17_4000V3.1"/>
    <property type="gene ID" value="Pp3c17_4000"/>
</dbReference>
<evidence type="ECO:0000313" key="3">
    <source>
        <dbReference type="EnsemblPlants" id="Pp3c17_4000V3.1"/>
    </source>
</evidence>
<reference evidence="2 4" key="2">
    <citation type="journal article" date="2018" name="Plant J.">
        <title>The Physcomitrella patens chromosome-scale assembly reveals moss genome structure and evolution.</title>
        <authorList>
            <person name="Lang D."/>
            <person name="Ullrich K.K."/>
            <person name="Murat F."/>
            <person name="Fuchs J."/>
            <person name="Jenkins J."/>
            <person name="Haas F.B."/>
            <person name="Piednoel M."/>
            <person name="Gundlach H."/>
            <person name="Van Bel M."/>
            <person name="Meyberg R."/>
            <person name="Vives C."/>
            <person name="Morata J."/>
            <person name="Symeonidi A."/>
            <person name="Hiss M."/>
            <person name="Muchero W."/>
            <person name="Kamisugi Y."/>
            <person name="Saleh O."/>
            <person name="Blanc G."/>
            <person name="Decker E.L."/>
            <person name="van Gessel N."/>
            <person name="Grimwood J."/>
            <person name="Hayes R.D."/>
            <person name="Graham S.W."/>
            <person name="Gunter L.E."/>
            <person name="McDaniel S.F."/>
            <person name="Hoernstein S.N.W."/>
            <person name="Larsson A."/>
            <person name="Li F.W."/>
            <person name="Perroud P.F."/>
            <person name="Phillips J."/>
            <person name="Ranjan P."/>
            <person name="Rokshar D.S."/>
            <person name="Rothfels C.J."/>
            <person name="Schneider L."/>
            <person name="Shu S."/>
            <person name="Stevenson D.W."/>
            <person name="Thummler F."/>
            <person name="Tillich M."/>
            <person name="Villarreal Aguilar J.C."/>
            <person name="Widiez T."/>
            <person name="Wong G.K."/>
            <person name="Wymore A."/>
            <person name="Zhang Y."/>
            <person name="Zimmer A.D."/>
            <person name="Quatrano R.S."/>
            <person name="Mayer K.F.X."/>
            <person name="Goodstein D."/>
            <person name="Casacuberta J.M."/>
            <person name="Vandepoele K."/>
            <person name="Reski R."/>
            <person name="Cuming A.C."/>
            <person name="Tuskan G.A."/>
            <person name="Maumus F."/>
            <person name="Salse J."/>
            <person name="Schmutz J."/>
            <person name="Rensing S.A."/>
        </authorList>
    </citation>
    <scope>NUCLEOTIDE SEQUENCE [LARGE SCALE GENOMIC DNA]</scope>
    <source>
        <strain evidence="3 4">cv. Gransden 2004</strain>
    </source>
</reference>
<feature type="region of interest" description="Disordered" evidence="1">
    <location>
        <begin position="1"/>
        <end position="21"/>
    </location>
</feature>
<dbReference type="PaxDb" id="3218-PP1S26_266V6.1"/>
<gene>
    <name evidence="2" type="ORF">PHYPA_021624</name>
</gene>
<dbReference type="InParanoid" id="A9RSZ0"/>
<dbReference type="EnsemblPlants" id="Pp3c17_4000V3.1">
    <property type="protein sequence ID" value="Pp3c17_4000V3.1"/>
    <property type="gene ID" value="Pp3c17_4000"/>
</dbReference>
<reference evidence="3" key="3">
    <citation type="submission" date="2020-12" db="UniProtKB">
        <authorList>
            <consortium name="EnsemblPlants"/>
        </authorList>
    </citation>
    <scope>IDENTIFICATION</scope>
</reference>
<accession>A9RSZ0</accession>
<organism evidence="2">
    <name type="scientific">Physcomitrium patens</name>
    <name type="common">Spreading-leaved earth moss</name>
    <name type="synonym">Physcomitrella patens</name>
    <dbReference type="NCBI Taxonomy" id="3218"/>
    <lineage>
        <taxon>Eukaryota</taxon>
        <taxon>Viridiplantae</taxon>
        <taxon>Streptophyta</taxon>
        <taxon>Embryophyta</taxon>
        <taxon>Bryophyta</taxon>
        <taxon>Bryophytina</taxon>
        <taxon>Bryopsida</taxon>
        <taxon>Funariidae</taxon>
        <taxon>Funariales</taxon>
        <taxon>Funariaceae</taxon>
        <taxon>Physcomitrium</taxon>
    </lineage>
</organism>
<evidence type="ECO:0000313" key="4">
    <source>
        <dbReference type="Proteomes" id="UP000006727"/>
    </source>
</evidence>
<keyword evidence="4" id="KW-1185">Reference proteome</keyword>
<dbReference type="HOGENOM" id="CLU_1819110_0_0_1"/>
<name>A9RSZ0_PHYPA</name>
<dbReference type="EMBL" id="ABEU02000017">
    <property type="protein sequence ID" value="PNR35774.1"/>
    <property type="molecule type" value="Genomic_DNA"/>
</dbReference>
<proteinExistence type="predicted"/>
<protein>
    <submittedName>
        <fullName evidence="2 3">Uncharacterized protein</fullName>
    </submittedName>
</protein>
<evidence type="ECO:0000256" key="1">
    <source>
        <dbReference type="SAM" id="MobiDB-lite"/>
    </source>
</evidence>
<dbReference type="AlphaFoldDB" id="A9RSZ0"/>
<dbReference type="Proteomes" id="UP000006727">
    <property type="component" value="Chromosome 17"/>
</dbReference>
<evidence type="ECO:0000313" key="2">
    <source>
        <dbReference type="EMBL" id="PNR35774.1"/>
    </source>
</evidence>
<reference evidence="2 4" key="1">
    <citation type="journal article" date="2008" name="Science">
        <title>The Physcomitrella genome reveals evolutionary insights into the conquest of land by plants.</title>
        <authorList>
            <person name="Rensing S."/>
            <person name="Lang D."/>
            <person name="Zimmer A."/>
            <person name="Terry A."/>
            <person name="Salamov A."/>
            <person name="Shapiro H."/>
            <person name="Nishiyama T."/>
            <person name="Perroud P.-F."/>
            <person name="Lindquist E."/>
            <person name="Kamisugi Y."/>
            <person name="Tanahashi T."/>
            <person name="Sakakibara K."/>
            <person name="Fujita T."/>
            <person name="Oishi K."/>
            <person name="Shin-I T."/>
            <person name="Kuroki Y."/>
            <person name="Toyoda A."/>
            <person name="Suzuki Y."/>
            <person name="Hashimoto A."/>
            <person name="Yamaguchi K."/>
            <person name="Sugano A."/>
            <person name="Kohara Y."/>
            <person name="Fujiyama A."/>
            <person name="Anterola A."/>
            <person name="Aoki S."/>
            <person name="Ashton N."/>
            <person name="Barbazuk W.B."/>
            <person name="Barker E."/>
            <person name="Bennetzen J."/>
            <person name="Bezanilla M."/>
            <person name="Blankenship R."/>
            <person name="Cho S.H."/>
            <person name="Dutcher S."/>
            <person name="Estelle M."/>
            <person name="Fawcett J.A."/>
            <person name="Gundlach H."/>
            <person name="Hanada K."/>
            <person name="Heyl A."/>
            <person name="Hicks K.A."/>
            <person name="Hugh J."/>
            <person name="Lohr M."/>
            <person name="Mayer K."/>
            <person name="Melkozernov A."/>
            <person name="Murata T."/>
            <person name="Nelson D."/>
            <person name="Pils B."/>
            <person name="Prigge M."/>
            <person name="Reiss B."/>
            <person name="Renner T."/>
            <person name="Rombauts S."/>
            <person name="Rushton P."/>
            <person name="Sanderfoot A."/>
            <person name="Schween G."/>
            <person name="Shiu S.-H."/>
            <person name="Stueber K."/>
            <person name="Theodoulou F.L."/>
            <person name="Tu H."/>
            <person name="Van de Peer Y."/>
            <person name="Verrier P.J."/>
            <person name="Waters E."/>
            <person name="Wood A."/>
            <person name="Yang L."/>
            <person name="Cove D."/>
            <person name="Cuming A."/>
            <person name="Hasebe M."/>
            <person name="Lucas S."/>
            <person name="Mishler D.B."/>
            <person name="Reski R."/>
            <person name="Grigoriev I."/>
            <person name="Quatrano R.S."/>
            <person name="Boore J.L."/>
        </authorList>
    </citation>
    <scope>NUCLEOTIDE SEQUENCE [LARGE SCALE GENOMIC DNA]</scope>
    <source>
        <strain evidence="3 4">cv. Gransden 2004</strain>
    </source>
</reference>